<dbReference type="EMBL" id="VRMN01000006">
    <property type="protein sequence ID" value="KAA8493711.1"/>
    <property type="molecule type" value="Genomic_DNA"/>
</dbReference>
<dbReference type="PANTHER" id="PTHR33281">
    <property type="entry name" value="UPF0187 PROTEIN YNEE"/>
    <property type="match status" value="1"/>
</dbReference>
<feature type="transmembrane region" description="Helical" evidence="9">
    <location>
        <begin position="311"/>
        <end position="344"/>
    </location>
</feature>
<dbReference type="InterPro" id="IPR044669">
    <property type="entry name" value="YneE/VCCN1/2-like"/>
</dbReference>
<evidence type="ECO:0000313" key="10">
    <source>
        <dbReference type="EMBL" id="KAA8493711.1"/>
    </source>
</evidence>
<keyword evidence="11" id="KW-1185">Reference proteome</keyword>
<dbReference type="GO" id="GO:0005254">
    <property type="term" value="F:chloride channel activity"/>
    <property type="evidence" value="ECO:0007669"/>
    <property type="project" value="InterPro"/>
</dbReference>
<evidence type="ECO:0000256" key="8">
    <source>
        <dbReference type="SAM" id="MobiDB-lite"/>
    </source>
</evidence>
<dbReference type="GO" id="GO:0005886">
    <property type="term" value="C:plasma membrane"/>
    <property type="evidence" value="ECO:0007669"/>
    <property type="project" value="UniProtKB-SubCell"/>
</dbReference>
<feature type="region of interest" description="Disordered" evidence="8">
    <location>
        <begin position="763"/>
        <end position="805"/>
    </location>
</feature>
<evidence type="ECO:0000256" key="2">
    <source>
        <dbReference type="ARBA" id="ARBA00022448"/>
    </source>
</evidence>
<feature type="region of interest" description="Disordered" evidence="8">
    <location>
        <begin position="575"/>
        <end position="602"/>
    </location>
</feature>
<feature type="transmembrane region" description="Helical" evidence="9">
    <location>
        <begin position="129"/>
        <end position="152"/>
    </location>
</feature>
<feature type="compositionally biased region" description="Basic and acidic residues" evidence="8">
    <location>
        <begin position="685"/>
        <end position="697"/>
    </location>
</feature>
<gene>
    <name evidence="10" type="ORF">FVE85_4848</name>
</gene>
<keyword evidence="4 9" id="KW-0812">Transmembrane</keyword>
<evidence type="ECO:0000256" key="4">
    <source>
        <dbReference type="ARBA" id="ARBA00022692"/>
    </source>
</evidence>
<dbReference type="OrthoDB" id="1368at2759"/>
<feature type="compositionally biased region" description="Polar residues" evidence="8">
    <location>
        <begin position="629"/>
        <end position="645"/>
    </location>
</feature>
<feature type="compositionally biased region" description="Basic and acidic residues" evidence="8">
    <location>
        <begin position="777"/>
        <end position="805"/>
    </location>
</feature>
<dbReference type="AlphaFoldDB" id="A0A5J4YQB6"/>
<feature type="region of interest" description="Disordered" evidence="8">
    <location>
        <begin position="675"/>
        <end position="702"/>
    </location>
</feature>
<keyword evidence="7 9" id="KW-0472">Membrane</keyword>
<dbReference type="Proteomes" id="UP000324585">
    <property type="component" value="Unassembled WGS sequence"/>
</dbReference>
<protein>
    <submittedName>
        <fullName evidence="10">UPF0187 protein</fullName>
    </submittedName>
</protein>
<evidence type="ECO:0000256" key="5">
    <source>
        <dbReference type="ARBA" id="ARBA00022989"/>
    </source>
</evidence>
<keyword evidence="6" id="KW-0406">Ion transport</keyword>
<proteinExistence type="predicted"/>
<evidence type="ECO:0000256" key="6">
    <source>
        <dbReference type="ARBA" id="ARBA00023065"/>
    </source>
</evidence>
<accession>A0A5J4YQB6</accession>
<evidence type="ECO:0000256" key="3">
    <source>
        <dbReference type="ARBA" id="ARBA00022475"/>
    </source>
</evidence>
<keyword evidence="3" id="KW-1003">Cell membrane</keyword>
<dbReference type="Pfam" id="PF25539">
    <property type="entry name" value="Bestrophin_2"/>
    <property type="match status" value="1"/>
</dbReference>
<evidence type="ECO:0000256" key="9">
    <source>
        <dbReference type="SAM" id="Phobius"/>
    </source>
</evidence>
<reference evidence="11" key="1">
    <citation type="journal article" date="2019" name="Nat. Commun.">
        <title>Expansion of phycobilisome linker gene families in mesophilic red algae.</title>
        <authorList>
            <person name="Lee J."/>
            <person name="Kim D."/>
            <person name="Bhattacharya D."/>
            <person name="Yoon H.S."/>
        </authorList>
    </citation>
    <scope>NUCLEOTIDE SEQUENCE [LARGE SCALE GENOMIC DNA]</scope>
    <source>
        <strain evidence="11">CCMP 1328</strain>
    </source>
</reference>
<feature type="region of interest" description="Disordered" evidence="8">
    <location>
        <begin position="508"/>
        <end position="559"/>
    </location>
</feature>
<evidence type="ECO:0000313" key="11">
    <source>
        <dbReference type="Proteomes" id="UP000324585"/>
    </source>
</evidence>
<keyword evidence="5 9" id="KW-1133">Transmembrane helix</keyword>
<comment type="subcellular location">
    <subcellularLocation>
        <location evidence="1">Cell membrane</location>
        <topology evidence="1">Multi-pass membrane protein</topology>
    </subcellularLocation>
</comment>
<dbReference type="PANTHER" id="PTHR33281:SF19">
    <property type="entry name" value="VOLTAGE-DEPENDENT ANION CHANNEL-FORMING PROTEIN YNEE"/>
    <property type="match status" value="1"/>
</dbReference>
<keyword evidence="2" id="KW-0813">Transport</keyword>
<evidence type="ECO:0000256" key="1">
    <source>
        <dbReference type="ARBA" id="ARBA00004651"/>
    </source>
</evidence>
<feature type="compositionally biased region" description="Low complexity" evidence="8">
    <location>
        <begin position="550"/>
        <end position="559"/>
    </location>
</feature>
<evidence type="ECO:0000256" key="7">
    <source>
        <dbReference type="ARBA" id="ARBA00023136"/>
    </source>
</evidence>
<name>A0A5J4YQB6_PORPP</name>
<feature type="region of interest" description="Disordered" evidence="8">
    <location>
        <begin position="619"/>
        <end position="649"/>
    </location>
</feature>
<organism evidence="10 11">
    <name type="scientific">Porphyridium purpureum</name>
    <name type="common">Red alga</name>
    <name type="synonym">Porphyridium cruentum</name>
    <dbReference type="NCBI Taxonomy" id="35688"/>
    <lineage>
        <taxon>Eukaryota</taxon>
        <taxon>Rhodophyta</taxon>
        <taxon>Bangiophyceae</taxon>
        <taxon>Porphyridiales</taxon>
        <taxon>Porphyridiaceae</taxon>
        <taxon>Porphyridium</taxon>
    </lineage>
</organism>
<comment type="caution">
    <text evidence="10">The sequence shown here is derived from an EMBL/GenBank/DDBJ whole genome shotgun (WGS) entry which is preliminary data.</text>
</comment>
<sequence>MAPSAAFMAVHAAVPRCAAVSSASASGSSSRRRSRDERRGVLESGRVVAAQFGTRRVWVKSRSGSRACGAASHLHMAIVRPERYTSADWVKSLQTWPSSRVLGRIGSHLVANTAVSGLVLYLYERYPDWHIWQIAPVPYSMLGTVMGLLLVFRTNSAYDRFWEGRKLWNYIVNRSRSMASGIMNWIGPDSDAPNPKMAQKLIRLLAAFSKSLANHLRGQQEPSSDIRELLPVEDWDLYVKARNRPLYIMRLVSRYTAEVYEKRGFRGGNTWAERDTLERGIADLIDAMGACERIVKTPVPLVYAQHTSRFIALWCFTWPVILVKSTGILVVPIMAFVAGALFSIEEIGNLIEDPFWVHRKVPCVTLPLETIADTISADLQEIRNSGRDFNLSPSTDVVAPVFKSEAKTELPAVAQVELLPIPVLSSLYTELQPSHSPSSMLAEGLPITAALPSGILLAADVMPREDFVSSPAVIPACSPEEYFFMHEGGSSAVDVFLWTCAALDMTPVSSHTPSPRYELKATAPIPVQKAPEAAGRRKTLDTKAIGNGNGRSSDVVSGSRSSYGGAFSGSYLDSLAGSSSSARSPPAKESTESTGSPSSSRNAALSLWHAVQDRGRTLGEAVKDRGRPSPSSTTKPLNGRGQSMQDRGAAFSQALNERRSDLGKAFNDRRDAITQAVKKGGSLPREADKREATETSRKTTMQHVANERREELGRNLKNRLGGLGHALKDGGKVISDRGAAFSQAVQSRRQSIGRAIEDRRAALSQAVKSRRAPSLKGPEKWTSPREEKHSRGLLTKLKEKFGKRS</sequence>
<feature type="compositionally biased region" description="Low complexity" evidence="8">
    <location>
        <begin position="575"/>
        <end position="584"/>
    </location>
</feature>